<name>A0A3D3R399_9PLAN</name>
<protein>
    <submittedName>
        <fullName evidence="1">Uncharacterized protein</fullName>
    </submittedName>
</protein>
<reference evidence="1 2" key="1">
    <citation type="journal article" date="2018" name="Nat. Biotechnol.">
        <title>A standardized bacterial taxonomy based on genome phylogeny substantially revises the tree of life.</title>
        <authorList>
            <person name="Parks D.H."/>
            <person name="Chuvochina M."/>
            <person name="Waite D.W."/>
            <person name="Rinke C."/>
            <person name="Skarshewski A."/>
            <person name="Chaumeil P.A."/>
            <person name="Hugenholtz P."/>
        </authorList>
    </citation>
    <scope>NUCLEOTIDE SEQUENCE [LARGE SCALE GENOMIC DNA]</scope>
    <source>
        <strain evidence="1">UBA9375</strain>
    </source>
</reference>
<sequence>MAINATDLSTDGYGVPWGHTRSFANRQTASQSIGNGFNWLVKEWPYLVKQFSIQDSGIQIDTIVVQGVVGDALWFDNIGDNDFIPRFNVKDTLIHHESENLYKLYKLDGSVIEFDDTTGMFRRQTDPAGNKIEVTAMSVNTYNFTEVERTYTADGSTTTEQFLYNYDNSLGDYLLKDL</sequence>
<dbReference type="AlphaFoldDB" id="A0A3D3R399"/>
<dbReference type="EMBL" id="DQAY01000034">
    <property type="protein sequence ID" value="HCO22477.1"/>
    <property type="molecule type" value="Genomic_DNA"/>
</dbReference>
<comment type="caution">
    <text evidence="1">The sequence shown here is derived from an EMBL/GenBank/DDBJ whole genome shotgun (WGS) entry which is preliminary data.</text>
</comment>
<dbReference type="Proteomes" id="UP000263642">
    <property type="component" value="Unassembled WGS sequence"/>
</dbReference>
<accession>A0A3D3R399</accession>
<organism evidence="1 2">
    <name type="scientific">Gimesia maris</name>
    <dbReference type="NCBI Taxonomy" id="122"/>
    <lineage>
        <taxon>Bacteria</taxon>
        <taxon>Pseudomonadati</taxon>
        <taxon>Planctomycetota</taxon>
        <taxon>Planctomycetia</taxon>
        <taxon>Planctomycetales</taxon>
        <taxon>Planctomycetaceae</taxon>
        <taxon>Gimesia</taxon>
    </lineage>
</organism>
<gene>
    <name evidence="1" type="ORF">DIT97_05215</name>
</gene>
<evidence type="ECO:0000313" key="1">
    <source>
        <dbReference type="EMBL" id="HCO22477.1"/>
    </source>
</evidence>
<evidence type="ECO:0000313" key="2">
    <source>
        <dbReference type="Proteomes" id="UP000263642"/>
    </source>
</evidence>
<proteinExistence type="predicted"/>